<evidence type="ECO:0000259" key="1">
    <source>
        <dbReference type="Pfam" id="PF04230"/>
    </source>
</evidence>
<accession>A0A849BFP0</accession>
<dbReference type="PANTHER" id="PTHR36836:SF1">
    <property type="entry name" value="COLANIC ACID BIOSYNTHESIS PROTEIN WCAK"/>
    <property type="match status" value="1"/>
</dbReference>
<gene>
    <name evidence="2" type="ORF">HLB09_02070</name>
</gene>
<evidence type="ECO:0000313" key="2">
    <source>
        <dbReference type="EMBL" id="NNH21890.1"/>
    </source>
</evidence>
<dbReference type="Proteomes" id="UP000555552">
    <property type="component" value="Unassembled WGS sequence"/>
</dbReference>
<name>A0A849BFP0_9ACTN</name>
<comment type="caution">
    <text evidence="2">The sequence shown here is derived from an EMBL/GenBank/DDBJ whole genome shotgun (WGS) entry which is preliminary data.</text>
</comment>
<protein>
    <recommendedName>
        <fullName evidence="1">Polysaccharide pyruvyl transferase domain-containing protein</fullName>
    </recommendedName>
</protein>
<dbReference type="Pfam" id="PF04230">
    <property type="entry name" value="PS_pyruv_trans"/>
    <property type="match status" value="1"/>
</dbReference>
<dbReference type="InterPro" id="IPR007345">
    <property type="entry name" value="Polysacch_pyruvyl_Trfase"/>
</dbReference>
<proteinExistence type="predicted"/>
<organism evidence="2 3">
    <name type="scientific">Pseudokineococcus marinus</name>
    <dbReference type="NCBI Taxonomy" id="351215"/>
    <lineage>
        <taxon>Bacteria</taxon>
        <taxon>Bacillati</taxon>
        <taxon>Actinomycetota</taxon>
        <taxon>Actinomycetes</taxon>
        <taxon>Kineosporiales</taxon>
        <taxon>Kineosporiaceae</taxon>
        <taxon>Pseudokineococcus</taxon>
    </lineage>
</organism>
<keyword evidence="3" id="KW-1185">Reference proteome</keyword>
<evidence type="ECO:0000313" key="3">
    <source>
        <dbReference type="Proteomes" id="UP000555552"/>
    </source>
</evidence>
<dbReference type="AlphaFoldDB" id="A0A849BFP0"/>
<sequence length="419" mass="45352">MRMVITGLVVSNGGDAAILDAQVDVLRRALPGLEMAVHDSAPPVARRLYPDLEVHPVLAAVTRPRRRRLRGLVPWLDRRRVLLAARAWRLSPGVAKALLREAEREVVRSLAEADVVAHTGGTTLVETYDLDPKLFELEVASAAGATLVLLPQSLGPFTNRDYMVRLRRLLSTAALVLLRDDRSAEHLTQVGISTQAVEVVPDIVFALAAPSAAGRLRSAEMPARPRVAVSVRDCEIFLRSGDKQRSYEDAVGALVVDLVRRREAAVTFVSTCQGTPEYWADDSAIALRIHQRLPEDVRGSTTVDRTRHDHSGLAAVFGEHDVAVTTRMHAGIIALGAGTPVLPIAYEFKTREVMGQVGLGDHVEDVGEVTDDALVAAFDALLEDLPALRGRLAVGVEALRARAHGLDTLLADRIGSTRG</sequence>
<reference evidence="2 3" key="1">
    <citation type="submission" date="2020-05" db="EMBL/GenBank/DDBJ databases">
        <title>MicrobeNet Type strains.</title>
        <authorList>
            <person name="Nicholson A.C."/>
        </authorList>
    </citation>
    <scope>NUCLEOTIDE SEQUENCE [LARGE SCALE GENOMIC DNA]</scope>
    <source>
        <strain evidence="2 3">JCM 14547</strain>
    </source>
</reference>
<dbReference type="PANTHER" id="PTHR36836">
    <property type="entry name" value="COLANIC ACID BIOSYNTHESIS PROTEIN WCAK"/>
    <property type="match status" value="1"/>
</dbReference>
<dbReference type="EMBL" id="JABEMA010000011">
    <property type="protein sequence ID" value="NNH21890.1"/>
    <property type="molecule type" value="Genomic_DNA"/>
</dbReference>
<feature type="domain" description="Polysaccharide pyruvyl transferase" evidence="1">
    <location>
        <begin position="12"/>
        <end position="346"/>
    </location>
</feature>